<dbReference type="SMART" id="SM00533">
    <property type="entry name" value="MUTSd"/>
    <property type="match status" value="1"/>
</dbReference>
<evidence type="ECO:0000256" key="3">
    <source>
        <dbReference type="ARBA" id="ARBA00022840"/>
    </source>
</evidence>
<dbReference type="InterPro" id="IPR045076">
    <property type="entry name" value="MutS"/>
</dbReference>
<dbReference type="PANTHER" id="PTHR11361">
    <property type="entry name" value="DNA MISMATCH REPAIR PROTEIN MUTS FAMILY MEMBER"/>
    <property type="match status" value="1"/>
</dbReference>
<proteinExistence type="predicted"/>
<organism evidence="6 7">
    <name type="scientific">Cotonvirus japonicus</name>
    <dbReference type="NCBI Taxonomy" id="2811091"/>
    <lineage>
        <taxon>Viruses</taxon>
        <taxon>Varidnaviria</taxon>
        <taxon>Bamfordvirae</taxon>
        <taxon>Nucleocytoviricota</taxon>
        <taxon>Megaviricetes</taxon>
        <taxon>Imitervirales</taxon>
        <taxon>Mimiviridae</taxon>
        <taxon>Megamimivirinae</taxon>
        <taxon>Cotonvirus</taxon>
        <taxon>Cotonvirus japonicum</taxon>
    </lineage>
</organism>
<dbReference type="CDD" id="cd00085">
    <property type="entry name" value="HNHc"/>
    <property type="match status" value="1"/>
</dbReference>
<keyword evidence="3" id="KW-0067">ATP-binding</keyword>
<keyword evidence="7" id="KW-1185">Reference proteome</keyword>
<evidence type="ECO:0000259" key="5">
    <source>
        <dbReference type="PROSITE" id="PS00486"/>
    </source>
</evidence>
<dbReference type="InterPro" id="IPR007695">
    <property type="entry name" value="DNA_mismatch_repair_MutS-lik_N"/>
</dbReference>
<reference evidence="6 7" key="1">
    <citation type="submission" date="2021-02" db="EMBL/GenBank/DDBJ databases">
        <title>Cotonvirus japonicus, which uses Golgi apparatus of host cells for its virion factory, phylogenetically links tailed tupanvirus and icosahedral mimivirus.</title>
        <authorList>
            <person name="Takahashi H."/>
            <person name="Fukaya S."/>
            <person name="Song C."/>
            <person name="Murata K."/>
            <person name="Takemura M."/>
        </authorList>
    </citation>
    <scope>NUCLEOTIDE SEQUENCE [LARGE SCALE GENOMIC DNA]</scope>
</reference>
<protein>
    <submittedName>
        <fullName evidence="6">DNA mismatch repair protein Muts-like protein</fullName>
    </submittedName>
</protein>
<dbReference type="SUPFAM" id="SSF48334">
    <property type="entry name" value="DNA repair protein MutS, domain III"/>
    <property type="match status" value="1"/>
</dbReference>
<accession>A0ABM7NSR8</accession>
<keyword evidence="2" id="KW-0227">DNA damage</keyword>
<dbReference type="InterPro" id="IPR016151">
    <property type="entry name" value="DNA_mismatch_repair_MutS_N"/>
</dbReference>
<dbReference type="Pfam" id="PF05192">
    <property type="entry name" value="MutS_III"/>
    <property type="match status" value="1"/>
</dbReference>
<keyword evidence="4" id="KW-0238">DNA-binding</keyword>
<dbReference type="SUPFAM" id="SSF53150">
    <property type="entry name" value="DNA repair protein MutS, domain II"/>
    <property type="match status" value="1"/>
</dbReference>
<evidence type="ECO:0000256" key="1">
    <source>
        <dbReference type="ARBA" id="ARBA00022741"/>
    </source>
</evidence>
<dbReference type="SMART" id="SM00534">
    <property type="entry name" value="MUTSac"/>
    <property type="match status" value="1"/>
</dbReference>
<dbReference type="PIRSF" id="PIRSF037677">
    <property type="entry name" value="DNA_mis_repair_Msh6"/>
    <property type="match status" value="1"/>
</dbReference>
<dbReference type="PROSITE" id="PS00486">
    <property type="entry name" value="DNA_MISMATCH_REPAIR_2"/>
    <property type="match status" value="1"/>
</dbReference>
<dbReference type="SUPFAM" id="SSF55271">
    <property type="entry name" value="DNA repair protein MutS, domain I"/>
    <property type="match status" value="1"/>
</dbReference>
<feature type="domain" description="DNA mismatch repair proteins mutS family" evidence="5">
    <location>
        <begin position="827"/>
        <end position="843"/>
    </location>
</feature>
<dbReference type="SUPFAM" id="SSF52540">
    <property type="entry name" value="P-loop containing nucleoside triphosphate hydrolases"/>
    <property type="match status" value="1"/>
</dbReference>
<evidence type="ECO:0000313" key="7">
    <source>
        <dbReference type="Proteomes" id="UP001321479"/>
    </source>
</evidence>
<dbReference type="Pfam" id="PF01624">
    <property type="entry name" value="MutS_I"/>
    <property type="match status" value="1"/>
</dbReference>
<dbReference type="InterPro" id="IPR003615">
    <property type="entry name" value="HNH_nuc"/>
</dbReference>
<evidence type="ECO:0000256" key="4">
    <source>
        <dbReference type="ARBA" id="ARBA00023125"/>
    </source>
</evidence>
<dbReference type="InterPro" id="IPR017261">
    <property type="entry name" value="DNA_mismatch_repair_MutS/MSH"/>
</dbReference>
<dbReference type="Gene3D" id="3.30.420.110">
    <property type="entry name" value="MutS, connector domain"/>
    <property type="match status" value="1"/>
</dbReference>
<sequence>MSSEFNASDNSKNKLSIYGFYFQEQKKYSKIYGPKTIVLMQIGKFYEAYCTKNKGYTDLAELEPLLNIKYIRRDDKEDNNKPNQFGINCVAISKNLNILIDNGYTIVLFDQTTTNGENIERECVGVFSPGTYLSDRQMQEANYLLSVYLTEERQLIGTKNLTAIGLNIVDVSTGTSMIHEFYSSKLDERFGLDELVRIMQTFRPVETVIYYHPVDIDDTIIKNIKLYLELDKYKNTNFFIYHDKKGNDELELMTEDIFKINYQNNYLSNIYELNSQSTLNKKQSALELLNLERRNYATISLIIMLKYIGKHNVLLLKNLSYPEIYLYNKHLILGNNAIEQLNIIDSNNLEVYNNKITSLFDVVNKTSTPMGKRFLKDNLLNPMSQENKSEILKRYNLIEALIQEKIFKDIKSELKNIYDMERLHRRMAMGIIVPYEFYRLDLFYKATNRIYSMIKNNEIIKTIISEKTFKDFLSSQIDYNKEFNVEKLQNYNNFTDISESFFKQGQHKDLDAIQEKINFIQSLIQSMNDFLCNLIDVKTKSNRFGNNKSTLIMESNDREGYFFTINKSNERILKEKIAKFKSKIKIDLTVGQTFEVSKEDIVFKQLPKGRTKIFITPLVEHTIKLSNLTTKLTKLIKKKFIISMTDFYSKNKITMHKICKFIAELDFLVSGAIVANEYYYCKPEIPSETNAPSYFKATGLRHAIIERLCQENEFIPNDIELGNVPVISDNNLNKDKLREISGKNGAVLFSLNWAGKSVLMKSIGISIIMAQIGYFVPAEKFIYEPYMAIYARITGNDNIFKGLSSFALEMTELDAILMRTENQGPSTLVIGDEVCRGTEDISGRAIVASALVSLSECNSTFIFSSHLHDIQNIKEVKSLTNLNFYHLRAEYDEENDCIIFDRKLMPGSGPSVYGLLVAKYLIKNPKFINRAEIIKKRLMNENLIDVPVKSSNFNKDLLVKSCSICHYTPIMDYHKELESHHIHFQKDCWSDGKIKEKPYLSKNKLYNLVVLCRKCHNKVHQGEIIIKGYCDTSIGPLLDYKIDTKKKIIAGMKMLHDLEKSHDDFIKSNKIKSNKITSNKITSNKINYTYAN</sequence>
<dbReference type="EMBL" id="AP024483">
    <property type="protein sequence ID" value="BCS83215.1"/>
    <property type="molecule type" value="Genomic_DNA"/>
</dbReference>
<dbReference type="InterPro" id="IPR007696">
    <property type="entry name" value="DNA_mismatch_repair_MutS_core"/>
</dbReference>
<dbReference type="InterPro" id="IPR036678">
    <property type="entry name" value="MutS_con_dom_sf"/>
</dbReference>
<name>A0ABM7NSR8_9VIRU</name>
<dbReference type="RefSeq" id="YP_010841823.1">
    <property type="nucleotide sequence ID" value="NC_079139.1"/>
</dbReference>
<evidence type="ECO:0000256" key="2">
    <source>
        <dbReference type="ARBA" id="ARBA00022763"/>
    </source>
</evidence>
<dbReference type="Gene3D" id="3.40.50.300">
    <property type="entry name" value="P-loop containing nucleotide triphosphate hydrolases"/>
    <property type="match status" value="1"/>
</dbReference>
<dbReference type="Gene3D" id="1.10.1420.10">
    <property type="match status" value="1"/>
</dbReference>
<dbReference type="PANTHER" id="PTHR11361:SF99">
    <property type="entry name" value="DNA MISMATCH REPAIR PROTEIN"/>
    <property type="match status" value="1"/>
</dbReference>
<dbReference type="InterPro" id="IPR027417">
    <property type="entry name" value="P-loop_NTPase"/>
</dbReference>
<dbReference type="GeneID" id="80558420"/>
<dbReference type="Proteomes" id="UP001321479">
    <property type="component" value="Segment"/>
</dbReference>
<dbReference type="InterPro" id="IPR036187">
    <property type="entry name" value="DNA_mismatch_repair_MutS_sf"/>
</dbReference>
<evidence type="ECO:0000313" key="6">
    <source>
        <dbReference type="EMBL" id="BCS83215.1"/>
    </source>
</evidence>
<dbReference type="Gene3D" id="3.40.1170.10">
    <property type="entry name" value="DNA repair protein MutS, domain I"/>
    <property type="match status" value="1"/>
</dbReference>
<keyword evidence="1" id="KW-0547">Nucleotide-binding</keyword>
<dbReference type="InterPro" id="IPR000432">
    <property type="entry name" value="DNA_mismatch_repair_MutS_C"/>
</dbReference>
<dbReference type="Pfam" id="PF00488">
    <property type="entry name" value="MutS_V"/>
    <property type="match status" value="1"/>
</dbReference>